<dbReference type="InterPro" id="IPR001845">
    <property type="entry name" value="HTH_ArsR_DNA-bd_dom"/>
</dbReference>
<dbReference type="PANTHER" id="PTHR38600:SF2">
    <property type="entry name" value="SLL0088 PROTEIN"/>
    <property type="match status" value="1"/>
</dbReference>
<dbReference type="Proteomes" id="UP000240912">
    <property type="component" value="Unassembled WGS sequence"/>
</dbReference>
<sequence>MKRDIFQAIADPARRAMILLIAGGTVTQHALAEHFDMSQQAVAKHIGVLIDSALVKKTRTGREVSYTLEMQKLDELEQWIATFRSIWASRFDQLGELLTELKQENP</sequence>
<evidence type="ECO:0000313" key="3">
    <source>
        <dbReference type="Proteomes" id="UP000240912"/>
    </source>
</evidence>
<protein>
    <submittedName>
        <fullName evidence="2">Transcriptional regulator</fullName>
    </submittedName>
</protein>
<proteinExistence type="predicted"/>
<keyword evidence="3" id="KW-1185">Reference proteome</keyword>
<dbReference type="OrthoDB" id="9799175at2"/>
<dbReference type="RefSeq" id="WP_107215619.1">
    <property type="nucleotide sequence ID" value="NZ_KZ686269.1"/>
</dbReference>
<evidence type="ECO:0000313" key="2">
    <source>
        <dbReference type="EMBL" id="PST83359.1"/>
    </source>
</evidence>
<dbReference type="AlphaFoldDB" id="A0A2T3HLQ6"/>
<evidence type="ECO:0000259" key="1">
    <source>
        <dbReference type="PROSITE" id="PS50987"/>
    </source>
</evidence>
<dbReference type="PROSITE" id="PS50987">
    <property type="entry name" value="HTH_ARSR_2"/>
    <property type="match status" value="1"/>
</dbReference>
<dbReference type="InterPro" id="IPR036390">
    <property type="entry name" value="WH_DNA-bd_sf"/>
</dbReference>
<reference evidence="2 3" key="1">
    <citation type="submission" date="2018-03" db="EMBL/GenBank/DDBJ databases">
        <authorList>
            <person name="Keele B.F."/>
        </authorList>
    </citation>
    <scope>NUCLEOTIDE SEQUENCE [LARGE SCALE GENOMIC DNA]</scope>
    <source>
        <strain evidence="2 3">YL28-9</strain>
    </source>
</reference>
<dbReference type="SMART" id="SM00418">
    <property type="entry name" value="HTH_ARSR"/>
    <property type="match status" value="1"/>
</dbReference>
<organism evidence="2 3">
    <name type="scientific">Pedobacter yulinensis</name>
    <dbReference type="NCBI Taxonomy" id="2126353"/>
    <lineage>
        <taxon>Bacteria</taxon>
        <taxon>Pseudomonadati</taxon>
        <taxon>Bacteroidota</taxon>
        <taxon>Sphingobacteriia</taxon>
        <taxon>Sphingobacteriales</taxon>
        <taxon>Sphingobacteriaceae</taxon>
        <taxon>Pedobacter</taxon>
    </lineage>
</organism>
<dbReference type="NCBIfam" id="NF033788">
    <property type="entry name" value="HTH_metalloreg"/>
    <property type="match status" value="1"/>
</dbReference>
<comment type="caution">
    <text evidence="2">The sequence shown here is derived from an EMBL/GenBank/DDBJ whole genome shotgun (WGS) entry which is preliminary data.</text>
</comment>
<gene>
    <name evidence="2" type="ORF">C7T94_12335</name>
</gene>
<dbReference type="Gene3D" id="1.10.10.10">
    <property type="entry name" value="Winged helix-like DNA-binding domain superfamily/Winged helix DNA-binding domain"/>
    <property type="match status" value="1"/>
</dbReference>
<feature type="domain" description="HTH arsR-type" evidence="1">
    <location>
        <begin position="1"/>
        <end position="88"/>
    </location>
</feature>
<dbReference type="CDD" id="cd00090">
    <property type="entry name" value="HTH_ARSR"/>
    <property type="match status" value="1"/>
</dbReference>
<dbReference type="InterPro" id="IPR011991">
    <property type="entry name" value="ArsR-like_HTH"/>
</dbReference>
<dbReference type="PANTHER" id="PTHR38600">
    <property type="entry name" value="TRANSCRIPTIONAL REGULATORY PROTEIN"/>
    <property type="match status" value="1"/>
</dbReference>
<dbReference type="Pfam" id="PF12840">
    <property type="entry name" value="HTH_20"/>
    <property type="match status" value="1"/>
</dbReference>
<name>A0A2T3HLQ6_9SPHI</name>
<accession>A0A2T3HLQ6</accession>
<dbReference type="GO" id="GO:0003700">
    <property type="term" value="F:DNA-binding transcription factor activity"/>
    <property type="evidence" value="ECO:0007669"/>
    <property type="project" value="InterPro"/>
</dbReference>
<dbReference type="EMBL" id="PYLS01000005">
    <property type="protein sequence ID" value="PST83359.1"/>
    <property type="molecule type" value="Genomic_DNA"/>
</dbReference>
<dbReference type="InterPro" id="IPR036388">
    <property type="entry name" value="WH-like_DNA-bd_sf"/>
</dbReference>
<dbReference type="SUPFAM" id="SSF46785">
    <property type="entry name" value="Winged helix' DNA-binding domain"/>
    <property type="match status" value="1"/>
</dbReference>